<keyword evidence="4" id="KW-1185">Reference proteome</keyword>
<proteinExistence type="predicted"/>
<comment type="caution">
    <text evidence="3">The sequence shown here is derived from an EMBL/GenBank/DDBJ whole genome shotgun (WGS) entry which is preliminary data.</text>
</comment>
<evidence type="ECO:0000256" key="1">
    <source>
        <dbReference type="SAM" id="MobiDB-lite"/>
    </source>
</evidence>
<evidence type="ECO:0000313" key="4">
    <source>
        <dbReference type="Proteomes" id="UP000675880"/>
    </source>
</evidence>
<dbReference type="SMART" id="SM00471">
    <property type="entry name" value="HDc"/>
    <property type="match status" value="1"/>
</dbReference>
<dbReference type="InterPro" id="IPR003607">
    <property type="entry name" value="HD/PDEase_dom"/>
</dbReference>
<dbReference type="RefSeq" id="WP_213042998.1">
    <property type="nucleotide sequence ID" value="NZ_CAJNBJ010000017.1"/>
</dbReference>
<dbReference type="EMBL" id="CAJNBJ010000017">
    <property type="protein sequence ID" value="CAE6767768.1"/>
    <property type="molecule type" value="Genomic_DNA"/>
</dbReference>
<feature type="region of interest" description="Disordered" evidence="1">
    <location>
        <begin position="466"/>
        <end position="491"/>
    </location>
</feature>
<dbReference type="InterPro" id="IPR036641">
    <property type="entry name" value="HPT_dom_sf"/>
</dbReference>
<dbReference type="SUPFAM" id="SSF47226">
    <property type="entry name" value="Histidine-containing phosphotransfer domain, HPT domain"/>
    <property type="match status" value="1"/>
</dbReference>
<organism evidence="3 4">
    <name type="scientific">Nitrospira defluvii</name>
    <dbReference type="NCBI Taxonomy" id="330214"/>
    <lineage>
        <taxon>Bacteria</taxon>
        <taxon>Pseudomonadati</taxon>
        <taxon>Nitrospirota</taxon>
        <taxon>Nitrospiria</taxon>
        <taxon>Nitrospirales</taxon>
        <taxon>Nitrospiraceae</taxon>
        <taxon>Nitrospira</taxon>
    </lineage>
</organism>
<dbReference type="Gene3D" id="1.10.3210.10">
    <property type="entry name" value="Hypothetical protein af1432"/>
    <property type="match status" value="1"/>
</dbReference>
<dbReference type="Gene3D" id="1.20.120.160">
    <property type="entry name" value="HPT domain"/>
    <property type="match status" value="1"/>
</dbReference>
<dbReference type="CDD" id="cd00077">
    <property type="entry name" value="HDc"/>
    <property type="match status" value="1"/>
</dbReference>
<dbReference type="InterPro" id="IPR037522">
    <property type="entry name" value="HD_GYP_dom"/>
</dbReference>
<accession>A0ABN7LYP6</accession>
<dbReference type="SUPFAM" id="SSF109604">
    <property type="entry name" value="HD-domain/PDEase-like"/>
    <property type="match status" value="1"/>
</dbReference>
<protein>
    <submittedName>
        <fullName evidence="3">HD-GYP domain-containing protein</fullName>
    </submittedName>
</protein>
<evidence type="ECO:0000259" key="2">
    <source>
        <dbReference type="PROSITE" id="PS51832"/>
    </source>
</evidence>
<dbReference type="Pfam" id="PF13487">
    <property type="entry name" value="HD_5"/>
    <property type="match status" value="1"/>
</dbReference>
<name>A0ABN7LYP6_9BACT</name>
<dbReference type="PANTHER" id="PTHR43155">
    <property type="entry name" value="CYCLIC DI-GMP PHOSPHODIESTERASE PA4108-RELATED"/>
    <property type="match status" value="1"/>
</dbReference>
<gene>
    <name evidence="3" type="ORF">NSPZN2_40127</name>
</gene>
<sequence length="691" mass="75381">MEQHHYRQAEAALAKVAAAVQQHEDVDLSELTQLASAIIDALHTSDQLVVEALSSPPGPPLITNLINVSILATKVGTGLGYYGAELQRLALAGLVHDIGIFAVPQQVLTKTGRLTAEERGLVEQHPRMGHDVIERLGVDYAWLAEVVLQAHERGKGQGYPRRLKGREINELAQIIGLVDIFDALVSPRPYRRRLLPHEAVRELLTTERTAFPREIMKALVEQLSVYPLGTRVRLSSGEEGVVVRITACYPSRPVVRVMVSENTSSSEPPRLIDLSLHPHVSVVETVEPPALERVTFESVPSATTAPAGPTNASDQFAALLESLDAIAGVIQAAVDQPATRQAAPRASSGAATMDATIPVRREILGLFVLEAREWLNQIQTALERLDTTSEQARRAQVSTILWQSVGNLARSAATVGLTGVEEMATRLLPLLQAAAKHERAVAAHHVAALREGLLEISKTVHELEPISEKVQPLADTGEQGSGSEEGQRQTPPLMVEAPSEPIQTAPPAPQRTAALPILDALRQLHLARGRSREPVRDVLAAVIYRAEGEIAGGAKTVDARAIGRMLDELDKLDERFLAHMQVRVPMVIETLRRIARASEERRLPPQALEPIFDEIDMLSGAAEQVSAENIHLFLQGLRTFLRVTAQHKPAAIRERLAAVEERLATLVPLAQQWVDVGRVERAAIFDILPMD</sequence>
<reference evidence="3 4" key="1">
    <citation type="submission" date="2021-02" db="EMBL/GenBank/DDBJ databases">
        <authorList>
            <person name="Han P."/>
        </authorList>
    </citation>
    <scope>NUCLEOTIDE SEQUENCE [LARGE SCALE GENOMIC DNA]</scope>
    <source>
        <strain evidence="3">Candidatus Nitrospira sp. ZN2</strain>
    </source>
</reference>
<feature type="domain" description="HD-GYP" evidence="2">
    <location>
        <begin position="39"/>
        <end position="235"/>
    </location>
</feature>
<dbReference type="PANTHER" id="PTHR43155:SF2">
    <property type="entry name" value="CYCLIC DI-GMP PHOSPHODIESTERASE PA4108"/>
    <property type="match status" value="1"/>
</dbReference>
<evidence type="ECO:0000313" key="3">
    <source>
        <dbReference type="EMBL" id="CAE6767768.1"/>
    </source>
</evidence>
<dbReference type="PROSITE" id="PS51832">
    <property type="entry name" value="HD_GYP"/>
    <property type="match status" value="1"/>
</dbReference>
<dbReference type="Proteomes" id="UP000675880">
    <property type="component" value="Unassembled WGS sequence"/>
</dbReference>